<dbReference type="OrthoDB" id="9796171at2"/>
<dbReference type="Proteomes" id="UP000198967">
    <property type="component" value="Unassembled WGS sequence"/>
</dbReference>
<evidence type="ECO:0000259" key="1">
    <source>
        <dbReference type="PROSITE" id="PS51186"/>
    </source>
</evidence>
<protein>
    <submittedName>
        <fullName evidence="2">ElaA protein</fullName>
    </submittedName>
</protein>
<proteinExistence type="predicted"/>
<dbReference type="PROSITE" id="PS51186">
    <property type="entry name" value="GNAT"/>
    <property type="match status" value="1"/>
</dbReference>
<dbReference type="EMBL" id="FNBE01000007">
    <property type="protein sequence ID" value="SDF89070.1"/>
    <property type="molecule type" value="Genomic_DNA"/>
</dbReference>
<keyword evidence="3" id="KW-1185">Reference proteome</keyword>
<dbReference type="AlphaFoldDB" id="A0A1G7PUI5"/>
<dbReference type="InterPro" id="IPR000182">
    <property type="entry name" value="GNAT_dom"/>
</dbReference>
<reference evidence="2 3" key="1">
    <citation type="submission" date="2016-10" db="EMBL/GenBank/DDBJ databases">
        <authorList>
            <person name="de Groot N.N."/>
        </authorList>
    </citation>
    <scope>NUCLEOTIDE SEQUENCE [LARGE SCALE GENOMIC DNA]</scope>
    <source>
        <strain evidence="2 3">CGMCC 4.3143</strain>
    </source>
</reference>
<dbReference type="GO" id="GO:0016747">
    <property type="term" value="F:acyltransferase activity, transferring groups other than amino-acyl groups"/>
    <property type="evidence" value="ECO:0007669"/>
    <property type="project" value="InterPro"/>
</dbReference>
<evidence type="ECO:0000313" key="2">
    <source>
        <dbReference type="EMBL" id="SDF89070.1"/>
    </source>
</evidence>
<dbReference type="STRING" id="366584.SAMN05216377_107217"/>
<name>A0A1G7PUI5_PSEOR</name>
<gene>
    <name evidence="2" type="ORF">SAMN05216377_107217</name>
</gene>
<accession>A0A1G7PUI5</accession>
<feature type="domain" description="N-acetyltransferase" evidence="1">
    <location>
        <begin position="4"/>
        <end position="139"/>
    </location>
</feature>
<evidence type="ECO:0000313" key="3">
    <source>
        <dbReference type="Proteomes" id="UP000198967"/>
    </source>
</evidence>
<dbReference type="SUPFAM" id="SSF55729">
    <property type="entry name" value="Acyl-CoA N-acyltransferases (Nat)"/>
    <property type="match status" value="1"/>
</dbReference>
<organism evidence="2 3">
    <name type="scientific">Pseudonocardia oroxyli</name>
    <dbReference type="NCBI Taxonomy" id="366584"/>
    <lineage>
        <taxon>Bacteria</taxon>
        <taxon>Bacillati</taxon>
        <taxon>Actinomycetota</taxon>
        <taxon>Actinomycetes</taxon>
        <taxon>Pseudonocardiales</taxon>
        <taxon>Pseudonocardiaceae</taxon>
        <taxon>Pseudonocardia</taxon>
    </lineage>
</organism>
<dbReference type="InterPro" id="IPR016181">
    <property type="entry name" value="Acyl_CoA_acyltransferase"/>
</dbReference>
<sequence length="142" mass="15424">MRSARGDALTARQLEAILALRVAVFVVEQDCPYQEVDGRDTLPTTWHVWTGDVDACLRVLTEPDGTRRIGRVCTAEKARGSGLAAALMRAALVEIGDAPSVLDAQTYARGFYERFGFAAIGAEFDEDGIPHIRMVRAARTSG</sequence>
<dbReference type="Pfam" id="PF13673">
    <property type="entry name" value="Acetyltransf_10"/>
    <property type="match status" value="1"/>
</dbReference>
<dbReference type="Gene3D" id="3.40.630.30">
    <property type="match status" value="1"/>
</dbReference>
<dbReference type="RefSeq" id="WP_093083393.1">
    <property type="nucleotide sequence ID" value="NZ_FNBE01000007.1"/>
</dbReference>